<keyword evidence="1" id="KW-0472">Membrane</keyword>
<dbReference type="AlphaFoldDB" id="A0A2W5V2B8"/>
<organism evidence="2 3">
    <name type="scientific">Archangium gephyra</name>
    <dbReference type="NCBI Taxonomy" id="48"/>
    <lineage>
        <taxon>Bacteria</taxon>
        <taxon>Pseudomonadati</taxon>
        <taxon>Myxococcota</taxon>
        <taxon>Myxococcia</taxon>
        <taxon>Myxococcales</taxon>
        <taxon>Cystobacterineae</taxon>
        <taxon>Archangiaceae</taxon>
        <taxon>Archangium</taxon>
    </lineage>
</organism>
<feature type="transmembrane region" description="Helical" evidence="1">
    <location>
        <begin position="112"/>
        <end position="143"/>
    </location>
</feature>
<evidence type="ECO:0000313" key="2">
    <source>
        <dbReference type="EMBL" id="PZR15538.1"/>
    </source>
</evidence>
<reference evidence="2 3" key="1">
    <citation type="submission" date="2017-08" db="EMBL/GenBank/DDBJ databases">
        <title>Infants hospitalized years apart are colonized by the same room-sourced microbial strains.</title>
        <authorList>
            <person name="Brooks B."/>
            <person name="Olm M.R."/>
            <person name="Firek B.A."/>
            <person name="Baker R."/>
            <person name="Thomas B.C."/>
            <person name="Morowitz M.J."/>
            <person name="Banfield J.F."/>
        </authorList>
    </citation>
    <scope>NUCLEOTIDE SEQUENCE [LARGE SCALE GENOMIC DNA]</scope>
    <source>
        <strain evidence="2">S2_003_000_R2_14</strain>
    </source>
</reference>
<keyword evidence="1" id="KW-0812">Transmembrane</keyword>
<name>A0A2W5V2B8_9BACT</name>
<evidence type="ECO:0000313" key="3">
    <source>
        <dbReference type="Proteomes" id="UP000249061"/>
    </source>
</evidence>
<dbReference type="Proteomes" id="UP000249061">
    <property type="component" value="Unassembled WGS sequence"/>
</dbReference>
<evidence type="ECO:0000256" key="1">
    <source>
        <dbReference type="SAM" id="Phobius"/>
    </source>
</evidence>
<accession>A0A2W5V2B8</accession>
<feature type="transmembrane region" description="Helical" evidence="1">
    <location>
        <begin position="86"/>
        <end position="106"/>
    </location>
</feature>
<keyword evidence="1" id="KW-1133">Transmembrane helix</keyword>
<proteinExistence type="predicted"/>
<dbReference type="EMBL" id="QFQP01000005">
    <property type="protein sequence ID" value="PZR15538.1"/>
    <property type="molecule type" value="Genomic_DNA"/>
</dbReference>
<protein>
    <submittedName>
        <fullName evidence="2">Uncharacterized protein</fullName>
    </submittedName>
</protein>
<comment type="caution">
    <text evidence="2">The sequence shown here is derived from an EMBL/GenBank/DDBJ whole genome shotgun (WGS) entry which is preliminary data.</text>
</comment>
<gene>
    <name evidence="2" type="ORF">DI536_08820</name>
</gene>
<sequence>MRLVICCECGCRLALATSTVRLHAFLFARELHMVMVMTLLLSMSSAGLLSEKEPKAGQLLETLSIPELEAERQRVTDAMPSTVPPVLLLLGGGLGAATALTLLLVADLGGSAVFASLFIPILVIAVASVVALVACIIWIAVILPQIRESKDQLVRIELRLQALRGDPTANPAGGMALLTF</sequence>